<comment type="cofactor">
    <cofactor evidence="1">
        <name>FAD</name>
        <dbReference type="ChEBI" id="CHEBI:57692"/>
    </cofactor>
</comment>
<name>A0A2P5APY1_PARAD</name>
<evidence type="ECO:0000259" key="4">
    <source>
        <dbReference type="PROSITE" id="PS00623"/>
    </source>
</evidence>
<organism evidence="5 6">
    <name type="scientific">Parasponia andersonii</name>
    <name type="common">Sponia andersonii</name>
    <dbReference type="NCBI Taxonomy" id="3476"/>
    <lineage>
        <taxon>Eukaryota</taxon>
        <taxon>Viridiplantae</taxon>
        <taxon>Streptophyta</taxon>
        <taxon>Embryophyta</taxon>
        <taxon>Tracheophyta</taxon>
        <taxon>Spermatophyta</taxon>
        <taxon>Magnoliopsida</taxon>
        <taxon>eudicotyledons</taxon>
        <taxon>Gunneridae</taxon>
        <taxon>Pentapetalae</taxon>
        <taxon>rosids</taxon>
        <taxon>fabids</taxon>
        <taxon>Rosales</taxon>
        <taxon>Cannabaceae</taxon>
        <taxon>Parasponia</taxon>
    </lineage>
</organism>
<evidence type="ECO:0000313" key="5">
    <source>
        <dbReference type="EMBL" id="PON38616.1"/>
    </source>
</evidence>
<dbReference type="OrthoDB" id="269227at2759"/>
<dbReference type="InterPro" id="IPR051871">
    <property type="entry name" value="GMC_Oxidoreductase-Related"/>
</dbReference>
<dbReference type="Gene3D" id="3.30.410.40">
    <property type="match status" value="1"/>
</dbReference>
<dbReference type="PANTHER" id="PTHR45968:SF23">
    <property type="entry name" value="GLUCOSE-METHANOL-CHOLINE OXIDOREDUCTASE N-TERMINAL DOMAIN-CONTAINING PROTEIN"/>
    <property type="match status" value="1"/>
</dbReference>
<evidence type="ECO:0000313" key="6">
    <source>
        <dbReference type="Proteomes" id="UP000237105"/>
    </source>
</evidence>
<evidence type="ECO:0000256" key="1">
    <source>
        <dbReference type="ARBA" id="ARBA00001974"/>
    </source>
</evidence>
<keyword evidence="6" id="KW-1185">Reference proteome</keyword>
<reference evidence="6" key="1">
    <citation type="submission" date="2016-06" db="EMBL/GenBank/DDBJ databases">
        <title>Parallel loss of symbiosis genes in relatives of nitrogen-fixing non-legume Parasponia.</title>
        <authorList>
            <person name="Van Velzen R."/>
            <person name="Holmer R."/>
            <person name="Bu F."/>
            <person name="Rutten L."/>
            <person name="Van Zeijl A."/>
            <person name="Liu W."/>
            <person name="Santuari L."/>
            <person name="Cao Q."/>
            <person name="Sharma T."/>
            <person name="Shen D."/>
            <person name="Roswanjaya Y."/>
            <person name="Wardhani T."/>
            <person name="Kalhor M.S."/>
            <person name="Jansen J."/>
            <person name="Van den Hoogen J."/>
            <person name="Gungor B."/>
            <person name="Hartog M."/>
            <person name="Hontelez J."/>
            <person name="Verver J."/>
            <person name="Yang W.-C."/>
            <person name="Schijlen E."/>
            <person name="Repin R."/>
            <person name="Schilthuizen M."/>
            <person name="Schranz E."/>
            <person name="Heidstra R."/>
            <person name="Miyata K."/>
            <person name="Fedorova E."/>
            <person name="Kohlen W."/>
            <person name="Bisseling T."/>
            <person name="Smit S."/>
            <person name="Geurts R."/>
        </authorList>
    </citation>
    <scope>NUCLEOTIDE SEQUENCE [LARGE SCALE GENOMIC DNA]</scope>
    <source>
        <strain evidence="6">cv. WU1-14</strain>
    </source>
</reference>
<dbReference type="Gene3D" id="3.50.50.60">
    <property type="entry name" value="FAD/NAD(P)-binding domain"/>
    <property type="match status" value="1"/>
</dbReference>
<evidence type="ECO:0000256" key="3">
    <source>
        <dbReference type="ARBA" id="ARBA00022827"/>
    </source>
</evidence>
<dbReference type="InterPro" id="IPR036188">
    <property type="entry name" value="FAD/NAD-bd_sf"/>
</dbReference>
<dbReference type="GO" id="GO:0016614">
    <property type="term" value="F:oxidoreductase activity, acting on CH-OH group of donors"/>
    <property type="evidence" value="ECO:0007669"/>
    <property type="project" value="InterPro"/>
</dbReference>
<gene>
    <name evidence="5" type="ORF">PanWU01x14_311220</name>
</gene>
<proteinExistence type="predicted"/>
<dbReference type="SUPFAM" id="SSF51905">
    <property type="entry name" value="FAD/NAD(P)-binding domain"/>
    <property type="match status" value="1"/>
</dbReference>
<keyword evidence="3" id="KW-0274">FAD</keyword>
<dbReference type="InterPro" id="IPR000172">
    <property type="entry name" value="GMC_OxRdtase_N"/>
</dbReference>
<feature type="domain" description="Glucose-methanol-choline oxidoreductase N-terminal" evidence="4">
    <location>
        <begin position="3"/>
        <end position="26"/>
    </location>
</feature>
<dbReference type="Proteomes" id="UP000237105">
    <property type="component" value="Unassembled WGS sequence"/>
</dbReference>
<comment type="caution">
    <text evidence="5">The sequence shown here is derived from an EMBL/GenBank/DDBJ whole genome shotgun (WGS) entry which is preliminary data.</text>
</comment>
<dbReference type="GO" id="GO:0050660">
    <property type="term" value="F:flavin adenine dinucleotide binding"/>
    <property type="evidence" value="ECO:0007669"/>
    <property type="project" value="InterPro"/>
</dbReference>
<dbReference type="AlphaFoldDB" id="A0A2P5APY1"/>
<protein>
    <submittedName>
        <fullName evidence="5">Glucose-methanol-choline oxidoreductase, N-terminal</fullName>
    </submittedName>
</protein>
<dbReference type="PROSITE" id="PS00623">
    <property type="entry name" value="GMC_OXRED_1"/>
    <property type="match status" value="1"/>
</dbReference>
<dbReference type="STRING" id="3476.A0A2P5APY1"/>
<evidence type="ECO:0000256" key="2">
    <source>
        <dbReference type="ARBA" id="ARBA00022630"/>
    </source>
</evidence>
<dbReference type="EMBL" id="JXTB01000490">
    <property type="protein sequence ID" value="PON38616.1"/>
    <property type="molecule type" value="Genomic_DNA"/>
</dbReference>
<accession>A0A2P5APY1</accession>
<dbReference type="PANTHER" id="PTHR45968">
    <property type="entry name" value="OSJNBA0019K04.7 PROTEIN"/>
    <property type="match status" value="1"/>
</dbReference>
<keyword evidence="2" id="KW-0285">Flavoprotein</keyword>
<sequence length="105" mass="11722">MRGRVLGGTSMINAGFYSQADKEFFSEMGIKWDMDSVEKAYEWVEETIVSQLRLPLWQSAVKEALLEAGVGPDNKFNLNHKLGTKFAGSTTTKNVYYYGACTEAP</sequence>